<dbReference type="GO" id="GO:0042597">
    <property type="term" value="C:periplasmic space"/>
    <property type="evidence" value="ECO:0007669"/>
    <property type="project" value="UniProtKB-SubCell"/>
</dbReference>
<feature type="domain" description="Thioredoxin-like fold" evidence="2">
    <location>
        <begin position="128"/>
        <end position="258"/>
    </location>
</feature>
<sequence>MFSGVVFGQRPRVVFGLAAGLMLVAGCTQAENGDRPPAIKALEAQGLTITQEFDVSGDLRAFAGVAGDQPIAVYITSDGKAIVGTRLDANGEPIDAATLQDLVAKPMSDKTWAQLEDATWVLDGEADAPRVVYTFSDANCPYCNRFWEAARPWVDSGKVQLRHLLVGVIKADSPAKAAAILEAPDPSAALVENETHFAQGGITPAKGVSNKVQQILDDNQMLMHATGFRGTPGIIVRESDGLIRKFNGMPQPGQLVEVLGER</sequence>
<accession>A0A1H9VYG2</accession>
<dbReference type="EMBL" id="FOGN01000006">
    <property type="protein sequence ID" value="SES26559.1"/>
    <property type="molecule type" value="Genomic_DNA"/>
</dbReference>
<dbReference type="RefSeq" id="WP_074781021.1">
    <property type="nucleotide sequence ID" value="NZ_FOGN01000006.1"/>
</dbReference>
<keyword evidence="1" id="KW-0676">Redox-active center</keyword>
<feature type="signal peptide" evidence="1">
    <location>
        <begin position="1"/>
        <end position="30"/>
    </location>
</feature>
<dbReference type="InterPro" id="IPR051470">
    <property type="entry name" value="Thiol:disulfide_interchange"/>
</dbReference>
<dbReference type="OrthoDB" id="5298214at2"/>
<reference evidence="5 6" key="1">
    <citation type="submission" date="2016-10" db="EMBL/GenBank/DDBJ databases">
        <authorList>
            <person name="de Groot N.N."/>
        </authorList>
    </citation>
    <scope>NUCLEOTIDE SEQUENCE [LARGE SCALE GENOMIC DNA]</scope>
    <source>
        <strain evidence="4 5">CGMCC 1.9095</strain>
        <strain evidence="3 6">DSM 22558</strain>
    </source>
</reference>
<evidence type="ECO:0000313" key="6">
    <source>
        <dbReference type="Proteomes" id="UP000186904"/>
    </source>
</evidence>
<feature type="chain" id="PRO_5010395109" description="Thiol:disulfide interchange protein" evidence="1">
    <location>
        <begin position="31"/>
        <end position="262"/>
    </location>
</feature>
<dbReference type="SUPFAM" id="SSF52833">
    <property type="entry name" value="Thioredoxin-like"/>
    <property type="match status" value="1"/>
</dbReference>
<dbReference type="STRING" id="653930.SAMN05216589_2942"/>
<dbReference type="SUPFAM" id="SSF54423">
    <property type="entry name" value="DsbC/DsbG N-terminal domain-like"/>
    <property type="match status" value="1"/>
</dbReference>
<proteinExistence type="inferred from homology"/>
<dbReference type="Proteomes" id="UP000186904">
    <property type="component" value="Unassembled WGS sequence"/>
</dbReference>
<keyword evidence="1" id="KW-0732">Signal</keyword>
<dbReference type="AlphaFoldDB" id="A0A1H9VYG2"/>
<keyword evidence="5" id="KW-1185">Reference proteome</keyword>
<dbReference type="Proteomes" id="UP000186599">
    <property type="component" value="Unassembled WGS sequence"/>
</dbReference>
<dbReference type="InterPro" id="IPR036249">
    <property type="entry name" value="Thioredoxin-like_sf"/>
</dbReference>
<name>A0A1H9VYG2_9GAMM</name>
<organism evidence="3 6">
    <name type="scientific">Halopseudomonas bauzanensis</name>
    <dbReference type="NCBI Taxonomy" id="653930"/>
    <lineage>
        <taxon>Bacteria</taxon>
        <taxon>Pseudomonadati</taxon>
        <taxon>Pseudomonadota</taxon>
        <taxon>Gammaproteobacteria</taxon>
        <taxon>Pseudomonadales</taxon>
        <taxon>Pseudomonadaceae</taxon>
        <taxon>Halopseudomonas</taxon>
    </lineage>
</organism>
<dbReference type="PANTHER" id="PTHR35272">
    <property type="entry name" value="THIOL:DISULFIDE INTERCHANGE PROTEIN DSBC-RELATED"/>
    <property type="match status" value="1"/>
</dbReference>
<dbReference type="EMBL" id="FOUA01000006">
    <property type="protein sequence ID" value="SFM23745.1"/>
    <property type="molecule type" value="Genomic_DNA"/>
</dbReference>
<dbReference type="Pfam" id="PF13098">
    <property type="entry name" value="Thioredoxin_2"/>
    <property type="match status" value="1"/>
</dbReference>
<protein>
    <recommendedName>
        <fullName evidence="1">Thiol:disulfide interchange protein</fullName>
    </recommendedName>
</protein>
<evidence type="ECO:0000256" key="1">
    <source>
        <dbReference type="RuleBase" id="RU364038"/>
    </source>
</evidence>
<comment type="subcellular location">
    <subcellularLocation>
        <location evidence="1">Periplasm</location>
    </subcellularLocation>
</comment>
<evidence type="ECO:0000259" key="2">
    <source>
        <dbReference type="Pfam" id="PF13098"/>
    </source>
</evidence>
<comment type="similarity">
    <text evidence="1">Belongs to the thioredoxin family. DsbC subfamily.</text>
</comment>
<dbReference type="Gene3D" id="3.40.30.10">
    <property type="entry name" value="Glutaredoxin"/>
    <property type="match status" value="1"/>
</dbReference>
<comment type="function">
    <text evidence="1">Required for disulfide bond formation in some periplasmic proteins. Acts by transferring its disulfide bond to other proteins and is reduced in the process.</text>
</comment>
<evidence type="ECO:0000313" key="3">
    <source>
        <dbReference type="EMBL" id="SES26559.1"/>
    </source>
</evidence>
<dbReference type="InterPro" id="IPR009094">
    <property type="entry name" value="DiS-bond_isomerase_DsbC/G_N_sf"/>
</dbReference>
<keyword evidence="1" id="KW-0574">Periplasm</keyword>
<gene>
    <name evidence="4" type="ORF">SAMN04487855_2828</name>
    <name evidence="3" type="ORF">SAMN05216589_2942</name>
</gene>
<evidence type="ECO:0000313" key="5">
    <source>
        <dbReference type="Proteomes" id="UP000186599"/>
    </source>
</evidence>
<dbReference type="InterPro" id="IPR033954">
    <property type="entry name" value="DiS-bond_Isoase_DsbC/G"/>
</dbReference>
<dbReference type="InterPro" id="IPR012336">
    <property type="entry name" value="Thioredoxin-like_fold"/>
</dbReference>
<dbReference type="PANTHER" id="PTHR35272:SF4">
    <property type="entry name" value="THIOL:DISULFIDE INTERCHANGE PROTEIN DSBG"/>
    <property type="match status" value="1"/>
</dbReference>
<dbReference type="CDD" id="cd03020">
    <property type="entry name" value="DsbA_DsbC_DsbG"/>
    <property type="match status" value="1"/>
</dbReference>
<dbReference type="NCBIfam" id="NF008657">
    <property type="entry name" value="PRK11657.1"/>
    <property type="match status" value="1"/>
</dbReference>
<evidence type="ECO:0000313" key="4">
    <source>
        <dbReference type="EMBL" id="SFM23745.1"/>
    </source>
</evidence>
<dbReference type="Gene3D" id="3.10.450.70">
    <property type="entry name" value="Disulphide bond isomerase, DsbC/G, N-terminal"/>
    <property type="match status" value="1"/>
</dbReference>